<evidence type="ECO:0000259" key="8">
    <source>
        <dbReference type="Pfam" id="PF25107"/>
    </source>
</evidence>
<keyword evidence="3 5" id="KW-0732">Signal</keyword>
<dbReference type="CDD" id="cd00198">
    <property type="entry name" value="vWFA"/>
    <property type="match status" value="1"/>
</dbReference>
<feature type="signal peptide" evidence="5">
    <location>
        <begin position="1"/>
        <end position="25"/>
    </location>
</feature>
<dbReference type="InterPro" id="IPR056475">
    <property type="entry name" value="GBD_Hemicentin/VWA7"/>
</dbReference>
<dbReference type="EMBL" id="JAFEKC020000006">
    <property type="protein sequence ID" value="KAK0513690.1"/>
    <property type="molecule type" value="Genomic_DNA"/>
</dbReference>
<dbReference type="InterPro" id="IPR036465">
    <property type="entry name" value="vWFA_dom_sf"/>
</dbReference>
<comment type="subcellular location">
    <subcellularLocation>
        <location evidence="1">Secreted</location>
    </subcellularLocation>
</comment>
<evidence type="ECO:0000313" key="10">
    <source>
        <dbReference type="Proteomes" id="UP001166286"/>
    </source>
</evidence>
<evidence type="ECO:0000313" key="9">
    <source>
        <dbReference type="EMBL" id="KAK0513690.1"/>
    </source>
</evidence>
<dbReference type="PANTHER" id="PTHR14905:SF7">
    <property type="entry name" value="VON WILLEBRAND FACTOR A DOMAIN-CONTAINING PROTEIN 7"/>
    <property type="match status" value="1"/>
</dbReference>
<organism evidence="9 10">
    <name type="scientific">Cladonia borealis</name>
    <dbReference type="NCBI Taxonomy" id="184061"/>
    <lineage>
        <taxon>Eukaryota</taxon>
        <taxon>Fungi</taxon>
        <taxon>Dikarya</taxon>
        <taxon>Ascomycota</taxon>
        <taxon>Pezizomycotina</taxon>
        <taxon>Lecanoromycetes</taxon>
        <taxon>OSLEUM clade</taxon>
        <taxon>Lecanoromycetidae</taxon>
        <taxon>Lecanorales</taxon>
        <taxon>Lecanorineae</taxon>
        <taxon>Cladoniaceae</taxon>
        <taxon>Cladonia</taxon>
    </lineage>
</organism>
<feature type="chain" id="PRO_5041245805" description="VWFA domain-containing protein" evidence="5">
    <location>
        <begin position="26"/>
        <end position="836"/>
    </location>
</feature>
<evidence type="ECO:0000259" key="7">
    <source>
        <dbReference type="Pfam" id="PF25106"/>
    </source>
</evidence>
<evidence type="ECO:0000256" key="4">
    <source>
        <dbReference type="ARBA" id="ARBA00023180"/>
    </source>
</evidence>
<dbReference type="InterPro" id="IPR056862">
    <property type="entry name" value="VWA7_N"/>
</dbReference>
<comment type="caution">
    <text evidence="9">The sequence shown here is derived from an EMBL/GenBank/DDBJ whole genome shotgun (WGS) entry which is preliminary data.</text>
</comment>
<feature type="domain" description="Hemicentin/VWA7 galactose-binding" evidence="6">
    <location>
        <begin position="506"/>
        <end position="588"/>
    </location>
</feature>
<dbReference type="Proteomes" id="UP001166286">
    <property type="component" value="Unassembled WGS sequence"/>
</dbReference>
<evidence type="ECO:0008006" key="11">
    <source>
        <dbReference type="Google" id="ProtNLM"/>
    </source>
</evidence>
<dbReference type="Pfam" id="PF25107">
    <property type="entry name" value="VWA7_N"/>
    <property type="match status" value="1"/>
</dbReference>
<evidence type="ECO:0000259" key="6">
    <source>
        <dbReference type="Pfam" id="PF23560"/>
    </source>
</evidence>
<keyword evidence="10" id="KW-1185">Reference proteome</keyword>
<feature type="domain" description="Hemicentin-1-like von Willebrand factor A" evidence="7">
    <location>
        <begin position="309"/>
        <end position="471"/>
    </location>
</feature>
<name>A0AA39V8V3_9LECA</name>
<dbReference type="InterPro" id="IPR056861">
    <property type="entry name" value="HMCN1-like_VWA"/>
</dbReference>
<dbReference type="PANTHER" id="PTHR14905">
    <property type="entry name" value="NG37"/>
    <property type="match status" value="1"/>
</dbReference>
<proteinExistence type="predicted"/>
<accession>A0AA39V8V3</accession>
<keyword evidence="4" id="KW-0325">Glycoprotein</keyword>
<reference evidence="9" key="1">
    <citation type="submission" date="2023-03" db="EMBL/GenBank/DDBJ databases">
        <title>Complete genome of Cladonia borealis.</title>
        <authorList>
            <person name="Park H."/>
        </authorList>
    </citation>
    <scope>NUCLEOTIDE SEQUENCE</scope>
    <source>
        <strain evidence="9">ANT050790</strain>
    </source>
</reference>
<evidence type="ECO:0000256" key="5">
    <source>
        <dbReference type="SAM" id="SignalP"/>
    </source>
</evidence>
<protein>
    <recommendedName>
        <fullName evidence="11">VWFA domain-containing protein</fullName>
    </recommendedName>
</protein>
<dbReference type="Gene3D" id="3.40.50.410">
    <property type="entry name" value="von Willebrand factor, type A domain"/>
    <property type="match status" value="1"/>
</dbReference>
<evidence type="ECO:0000256" key="1">
    <source>
        <dbReference type="ARBA" id="ARBA00004613"/>
    </source>
</evidence>
<dbReference type="SUPFAM" id="SSF53300">
    <property type="entry name" value="vWA-like"/>
    <property type="match status" value="1"/>
</dbReference>
<dbReference type="InterPro" id="IPR052577">
    <property type="entry name" value="VWA7"/>
</dbReference>
<dbReference type="Pfam" id="PF25106">
    <property type="entry name" value="VWA_4"/>
    <property type="match status" value="1"/>
</dbReference>
<dbReference type="AlphaFoldDB" id="A0AA39V8V3"/>
<dbReference type="GO" id="GO:0005576">
    <property type="term" value="C:extracellular region"/>
    <property type="evidence" value="ECO:0007669"/>
    <property type="project" value="UniProtKB-SubCell"/>
</dbReference>
<feature type="domain" description="VWA7 N-terminal" evidence="8">
    <location>
        <begin position="63"/>
        <end position="297"/>
    </location>
</feature>
<gene>
    <name evidence="9" type="ORF">JMJ35_003412</name>
</gene>
<dbReference type="Pfam" id="PF23560">
    <property type="entry name" value="GBD_Hemicentin"/>
    <property type="match status" value="1"/>
</dbReference>
<keyword evidence="2" id="KW-0964">Secreted</keyword>
<evidence type="ECO:0000256" key="3">
    <source>
        <dbReference type="ARBA" id="ARBA00022729"/>
    </source>
</evidence>
<evidence type="ECO:0000256" key="2">
    <source>
        <dbReference type="ARBA" id="ARBA00022525"/>
    </source>
</evidence>
<sequence>MLFPKSFTTWNIVCLWLVFVCRTYAFFPQQWKEDWLGHGGVSHIAQTNQAFEELAVEYFPLIKTLTDSMRRARDTISDANAEVDDDQDHSALHFDGENFDGGQTRLVQLKNGVVSALKDDNRGAARKSLGNALHTLQDFYAHSNWLELGNNHPHPDLGRGTPISHATFGDHTCKDCGTLEINPLLCPDCLPTFDCPDCSANVLTSSGLLTSGYYFGEDAPPKGVHIPAYKCHHGGATDSPLGGVIGFLQQIPYGGINKDSLNCVFSPHSYAHRQAVQLSIDATKQYIGDIKTIITEPQLKALFGVGPTLAFVIDTTSSMSDVIAAVREQAISIAEERLGTPDEASLYIISPFNDPSTGPVATTSDFNTFKSVISGLQAEGGGDCPELAMTGLAAALDVVDEGASVFLFTDAEAKDADLADAVIANANSLNVNIYTFKFDSDCDDSGSLRKRQDPLADEVYGAVSLGTGGQYHSLPRPQANNITGLLGPVTKTNTVYILKIADHICTTKTYGFPTDAELSEFSVSLRGVNISITIVKPDGSTLDLSSSSVSATILSDSKFITVKTPIVGSWAIKTTGPGNFTIDVIGVSVLQLSSFRFVQIAGRPGHTGYFPISGPPAYDHNVAAIANVEGANFTDFKFDFRNPSGQVILSPTFMAGSGEYGEPPVNSFLGVFRLKPTSVLAYVSGKDSSGAPFQRVLPSLIAPYHSNSSYTGISNSTSFTFQNFTTISAIPIANATVIPPFANSTSVAVCPVSYTSEPKWNTTPSPVTSGPAAGQTSTALGGNISVSVNTTASVPSKGPISTTGGPTAVFTGGVARLKETFGLAIVLGAVFQFAMA</sequence>